<dbReference type="Gene3D" id="1.10.10.60">
    <property type="entry name" value="Homeodomain-like"/>
    <property type="match status" value="1"/>
</dbReference>
<dbReference type="Gene3D" id="3.40.50.300">
    <property type="entry name" value="P-loop containing nucleotide triphosphate hydrolases"/>
    <property type="match status" value="1"/>
</dbReference>
<dbReference type="InterPro" id="IPR001789">
    <property type="entry name" value="Sig_transdc_resp-reg_receiver"/>
</dbReference>
<evidence type="ECO:0000256" key="5">
    <source>
        <dbReference type="ARBA" id="ARBA00023163"/>
    </source>
</evidence>
<dbReference type="SUPFAM" id="SSF52172">
    <property type="entry name" value="CheY-like"/>
    <property type="match status" value="1"/>
</dbReference>
<dbReference type="SMART" id="SM00448">
    <property type="entry name" value="REC"/>
    <property type="match status" value="1"/>
</dbReference>
<dbReference type="PROSITE" id="PS50110">
    <property type="entry name" value="RESPONSE_REGULATORY"/>
    <property type="match status" value="1"/>
</dbReference>
<evidence type="ECO:0000259" key="8">
    <source>
        <dbReference type="PROSITE" id="PS50110"/>
    </source>
</evidence>
<dbReference type="Gene3D" id="3.40.50.2300">
    <property type="match status" value="1"/>
</dbReference>
<gene>
    <name evidence="9" type="ORF">J8C05_06970</name>
</gene>
<reference evidence="9 10" key="1">
    <citation type="submission" date="2021-03" db="EMBL/GenBank/DDBJ databases">
        <title>Genomic and phenotypic characterization of Chloracidobacterium isolates provides evidence for multiple species.</title>
        <authorList>
            <person name="Saini M.K."/>
            <person name="Costas A.M.G."/>
            <person name="Tank M."/>
            <person name="Bryant D.A."/>
        </authorList>
    </citation>
    <scope>NUCLEOTIDE SEQUENCE [LARGE SCALE GENOMIC DNA]</scope>
    <source>
        <strain evidence="9 10">N</strain>
    </source>
</reference>
<dbReference type="EMBL" id="CP072642">
    <property type="protein sequence ID" value="QUV93122.1"/>
    <property type="molecule type" value="Genomic_DNA"/>
</dbReference>
<dbReference type="InterPro" id="IPR058031">
    <property type="entry name" value="AAA_lid_NorR"/>
</dbReference>
<feature type="modified residue" description="4-aspartylphosphate" evidence="6">
    <location>
        <position position="53"/>
    </location>
</feature>
<dbReference type="SUPFAM" id="SSF46689">
    <property type="entry name" value="Homeodomain-like"/>
    <property type="match status" value="1"/>
</dbReference>
<proteinExistence type="predicted"/>
<dbReference type="InterPro" id="IPR025662">
    <property type="entry name" value="Sigma_54_int_dom_ATP-bd_1"/>
</dbReference>
<evidence type="ECO:0000313" key="10">
    <source>
        <dbReference type="Proteomes" id="UP000677668"/>
    </source>
</evidence>
<dbReference type="RefSeq" id="WP_211421533.1">
    <property type="nucleotide sequence ID" value="NZ_CP072642.1"/>
</dbReference>
<dbReference type="PANTHER" id="PTHR32071">
    <property type="entry name" value="TRANSCRIPTIONAL REGULATORY PROTEIN"/>
    <property type="match status" value="1"/>
</dbReference>
<evidence type="ECO:0000256" key="4">
    <source>
        <dbReference type="ARBA" id="ARBA00023125"/>
    </source>
</evidence>
<dbReference type="InterPro" id="IPR027417">
    <property type="entry name" value="P-loop_NTPase"/>
</dbReference>
<dbReference type="PROSITE" id="PS50045">
    <property type="entry name" value="SIGMA54_INTERACT_4"/>
    <property type="match status" value="1"/>
</dbReference>
<dbReference type="Pfam" id="PF00072">
    <property type="entry name" value="Response_reg"/>
    <property type="match status" value="1"/>
</dbReference>
<dbReference type="InterPro" id="IPR002197">
    <property type="entry name" value="HTH_Fis"/>
</dbReference>
<keyword evidence="1" id="KW-0547">Nucleotide-binding</keyword>
<keyword evidence="2" id="KW-0067">ATP-binding</keyword>
<keyword evidence="5" id="KW-0804">Transcription</keyword>
<dbReference type="InterPro" id="IPR025944">
    <property type="entry name" value="Sigma_54_int_dom_CS"/>
</dbReference>
<dbReference type="Pfam" id="PF02954">
    <property type="entry name" value="HTH_8"/>
    <property type="match status" value="1"/>
</dbReference>
<dbReference type="InterPro" id="IPR003593">
    <property type="entry name" value="AAA+_ATPase"/>
</dbReference>
<dbReference type="Proteomes" id="UP000677668">
    <property type="component" value="Chromosome 1"/>
</dbReference>
<evidence type="ECO:0000256" key="1">
    <source>
        <dbReference type="ARBA" id="ARBA00022741"/>
    </source>
</evidence>
<dbReference type="PROSITE" id="PS00675">
    <property type="entry name" value="SIGMA54_INTERACT_1"/>
    <property type="match status" value="1"/>
</dbReference>
<evidence type="ECO:0000259" key="7">
    <source>
        <dbReference type="PROSITE" id="PS50045"/>
    </source>
</evidence>
<dbReference type="Gene3D" id="1.10.8.60">
    <property type="match status" value="1"/>
</dbReference>
<dbReference type="PANTHER" id="PTHR32071:SF99">
    <property type="entry name" value="TRANSCRIPTIONAL REGULATORY PROTEIN"/>
    <property type="match status" value="1"/>
</dbReference>
<protein>
    <submittedName>
        <fullName evidence="9">Sigma-54-dependent Fis family transcriptional regulator</fullName>
    </submittedName>
</protein>
<dbReference type="Pfam" id="PF00158">
    <property type="entry name" value="Sigma54_activat"/>
    <property type="match status" value="1"/>
</dbReference>
<keyword evidence="10" id="KW-1185">Reference proteome</keyword>
<dbReference type="PROSITE" id="PS00676">
    <property type="entry name" value="SIGMA54_INTERACT_2"/>
    <property type="match status" value="1"/>
</dbReference>
<keyword evidence="4" id="KW-0238">DNA-binding</keyword>
<evidence type="ECO:0000256" key="3">
    <source>
        <dbReference type="ARBA" id="ARBA00023015"/>
    </source>
</evidence>
<organism evidence="9 10">
    <name type="scientific">Chloracidobacterium sp. N</name>
    <dbReference type="NCBI Taxonomy" id="2821540"/>
    <lineage>
        <taxon>Bacteria</taxon>
        <taxon>Pseudomonadati</taxon>
        <taxon>Acidobacteriota</taxon>
        <taxon>Terriglobia</taxon>
        <taxon>Terriglobales</taxon>
        <taxon>Acidobacteriaceae</taxon>
        <taxon>Chloracidobacterium</taxon>
        <taxon>Chloracidobacterium aggregatum</taxon>
    </lineage>
</organism>
<accession>A0ABX8AXS4</accession>
<dbReference type="InterPro" id="IPR002078">
    <property type="entry name" value="Sigma_54_int"/>
</dbReference>
<evidence type="ECO:0000313" key="9">
    <source>
        <dbReference type="EMBL" id="QUV93122.1"/>
    </source>
</evidence>
<dbReference type="SUPFAM" id="SSF52540">
    <property type="entry name" value="P-loop containing nucleoside triphosphate hydrolases"/>
    <property type="match status" value="1"/>
</dbReference>
<evidence type="ECO:0000256" key="2">
    <source>
        <dbReference type="ARBA" id="ARBA00022840"/>
    </source>
</evidence>
<feature type="domain" description="Response regulatory" evidence="8">
    <location>
        <begin position="4"/>
        <end position="118"/>
    </location>
</feature>
<dbReference type="InterPro" id="IPR011006">
    <property type="entry name" value="CheY-like_superfamily"/>
</dbReference>
<name>A0ABX8AXS4_9BACT</name>
<dbReference type="InterPro" id="IPR009057">
    <property type="entry name" value="Homeodomain-like_sf"/>
</dbReference>
<dbReference type="Pfam" id="PF25601">
    <property type="entry name" value="AAA_lid_14"/>
    <property type="match status" value="1"/>
</dbReference>
<feature type="domain" description="Sigma-54 factor interaction" evidence="7">
    <location>
        <begin position="143"/>
        <end position="369"/>
    </location>
</feature>
<keyword evidence="6" id="KW-0597">Phosphoprotein</keyword>
<keyword evidence="3" id="KW-0805">Transcription regulation</keyword>
<evidence type="ECO:0000256" key="6">
    <source>
        <dbReference type="PROSITE-ProRule" id="PRU00169"/>
    </source>
</evidence>
<dbReference type="PROSITE" id="PS00688">
    <property type="entry name" value="SIGMA54_INTERACT_3"/>
    <property type="match status" value="1"/>
</dbReference>
<dbReference type="SMART" id="SM00382">
    <property type="entry name" value="AAA"/>
    <property type="match status" value="1"/>
</dbReference>
<sequence>MSRRMLILDDEPLFRETLAEVFSGRGFLVSLASSLAAARQLLHRMPFDIVLLDNKLPDGGGLALVPELLRSNDAVKILLLTAFPSYENAVQALKSGIHDYLSKPVEVEEVILTVERLLHTTALEKVEEVHRFQAHQESRTALLVGAGARFADIHRLIERAAATEVRVLITGETGTGKSLVAKAIHYASRLAEKPFISVNCAALPESLIEAELFGVEKGAFTGATATRKGLFELADGGTLFLDEITEMPLALQSKLLGVLEDQSLRRLGSEVQRTVSVRVLAATNVDPEKAIAAGTFRRDLYYRLNVIHIHLPPLRERLDDLPALCRHFIATLAPGRAVDIPEDEIARLAEYTFPGNVRELRNLIERSLILHDGQYIFPCRLIFNPAAASQPHPAEPLRRLADVERQHILAVFERCGRNLTATAQALDISLSTLRRKLTEYGVRPTAAASPANLEAPLSK</sequence>
<dbReference type="CDD" id="cd00009">
    <property type="entry name" value="AAA"/>
    <property type="match status" value="1"/>
</dbReference>
<dbReference type="InterPro" id="IPR025943">
    <property type="entry name" value="Sigma_54_int_dom_ATP-bd_2"/>
</dbReference>